<evidence type="ECO:0000256" key="3">
    <source>
        <dbReference type="ARBA" id="ARBA00022475"/>
    </source>
</evidence>
<dbReference type="InterPro" id="IPR023090">
    <property type="entry name" value="UPF0702_alpha/beta_dom_sf"/>
</dbReference>
<gene>
    <name evidence="10" type="ORF">D3272_07460</name>
</gene>
<protein>
    <submittedName>
        <fullName evidence="10">DUF421 domain-containing protein</fullName>
    </submittedName>
</protein>
<feature type="transmembrane region" description="Helical" evidence="7">
    <location>
        <begin position="56"/>
        <end position="75"/>
    </location>
</feature>
<dbReference type="PANTHER" id="PTHR34582:SF6">
    <property type="entry name" value="UPF0702 TRANSMEMBRANE PROTEIN YCAP"/>
    <property type="match status" value="1"/>
</dbReference>
<sequence length="148" mass="16276">MSTVLKAAAAYLVILFAMRLIGRRTASQQAPFDMVVLFLFGGMTTAAILGEDRSFTAAMTGVFTVGLMHVLVSWLKLRSVLIERIVDGTPIVVYDGGRWAEDAMRKLRMQEADIRTAMRQGGMTDEKAMRYAVVERDGTISIIPAEDG</sequence>
<organism evidence="10 11">
    <name type="scientific">Lichenibacterium ramalinae</name>
    <dbReference type="NCBI Taxonomy" id="2316527"/>
    <lineage>
        <taxon>Bacteria</taxon>
        <taxon>Pseudomonadati</taxon>
        <taxon>Pseudomonadota</taxon>
        <taxon>Alphaproteobacteria</taxon>
        <taxon>Hyphomicrobiales</taxon>
        <taxon>Lichenihabitantaceae</taxon>
        <taxon>Lichenibacterium</taxon>
    </lineage>
</organism>
<keyword evidence="3" id="KW-1003">Cell membrane</keyword>
<evidence type="ECO:0000256" key="2">
    <source>
        <dbReference type="ARBA" id="ARBA00006448"/>
    </source>
</evidence>
<keyword evidence="4 7" id="KW-0812">Transmembrane</keyword>
<proteinExistence type="inferred from homology"/>
<dbReference type="OrthoDB" id="9793799at2"/>
<keyword evidence="6 7" id="KW-0472">Membrane</keyword>
<feature type="transmembrane region" description="Helical" evidence="7">
    <location>
        <begin position="34"/>
        <end position="50"/>
    </location>
</feature>
<evidence type="ECO:0000256" key="1">
    <source>
        <dbReference type="ARBA" id="ARBA00004651"/>
    </source>
</evidence>
<dbReference type="AlphaFoldDB" id="A0A4Q2RDW4"/>
<accession>A0A4Q2RDW4</accession>
<evidence type="ECO:0000259" key="8">
    <source>
        <dbReference type="Pfam" id="PF04239"/>
    </source>
</evidence>
<keyword evidence="11" id="KW-1185">Reference proteome</keyword>
<reference evidence="10 11" key="2">
    <citation type="submission" date="2019-02" db="EMBL/GenBank/DDBJ databases">
        <title>'Lichenibacterium ramalinii' gen. nov. sp. nov., 'Lichenibacterium minor' gen. nov. sp. nov.</title>
        <authorList>
            <person name="Pankratov T."/>
        </authorList>
    </citation>
    <scope>NUCLEOTIDE SEQUENCE [LARGE SCALE GENOMIC DNA]</scope>
    <source>
        <strain evidence="10 11">RmlP001</strain>
    </source>
</reference>
<keyword evidence="5 7" id="KW-1133">Transmembrane helix</keyword>
<name>A0A4Q2RDW4_9HYPH</name>
<comment type="similarity">
    <text evidence="2">Belongs to the UPF0702 family.</text>
</comment>
<comment type="caution">
    <text evidence="10">The sequence shown here is derived from an EMBL/GenBank/DDBJ whole genome shotgun (WGS) entry which is preliminary data.</text>
</comment>
<evidence type="ECO:0000256" key="4">
    <source>
        <dbReference type="ARBA" id="ARBA00022692"/>
    </source>
</evidence>
<dbReference type="Pfam" id="PF04239">
    <property type="entry name" value="DUF421"/>
    <property type="match status" value="1"/>
</dbReference>
<dbReference type="PANTHER" id="PTHR34582">
    <property type="entry name" value="UPF0702 TRANSMEMBRANE PROTEIN YCAP"/>
    <property type="match status" value="1"/>
</dbReference>
<comment type="subcellular location">
    <subcellularLocation>
        <location evidence="1">Cell membrane</location>
        <topology evidence="1">Multi-pass membrane protein</topology>
    </subcellularLocation>
</comment>
<dbReference type="RefSeq" id="WP_129218533.1">
    <property type="nucleotide sequence ID" value="NZ_QYBC01000005.1"/>
</dbReference>
<reference evidence="10 11" key="1">
    <citation type="submission" date="2018-09" db="EMBL/GenBank/DDBJ databases">
        <authorList>
            <person name="Grouzdev D.S."/>
            <person name="Krutkina M.S."/>
        </authorList>
    </citation>
    <scope>NUCLEOTIDE SEQUENCE [LARGE SCALE GENOMIC DNA]</scope>
    <source>
        <strain evidence="10 11">RmlP001</strain>
    </source>
</reference>
<evidence type="ECO:0000259" key="9">
    <source>
        <dbReference type="Pfam" id="PF20730"/>
    </source>
</evidence>
<dbReference type="EMBL" id="QYBC01000005">
    <property type="protein sequence ID" value="RYB06024.1"/>
    <property type="molecule type" value="Genomic_DNA"/>
</dbReference>
<evidence type="ECO:0000313" key="11">
    <source>
        <dbReference type="Proteomes" id="UP000289411"/>
    </source>
</evidence>
<feature type="domain" description="YetF-like N-terminal transmembrane" evidence="9">
    <location>
        <begin position="2"/>
        <end position="74"/>
    </location>
</feature>
<evidence type="ECO:0000313" key="10">
    <source>
        <dbReference type="EMBL" id="RYB06024.1"/>
    </source>
</evidence>
<feature type="transmembrane region" description="Helical" evidence="7">
    <location>
        <begin position="6"/>
        <end position="22"/>
    </location>
</feature>
<dbReference type="InterPro" id="IPR048454">
    <property type="entry name" value="YetF_N"/>
</dbReference>
<dbReference type="Pfam" id="PF20730">
    <property type="entry name" value="YetF_N"/>
    <property type="match status" value="1"/>
</dbReference>
<feature type="domain" description="YetF C-terminal" evidence="8">
    <location>
        <begin position="79"/>
        <end position="147"/>
    </location>
</feature>
<dbReference type="Proteomes" id="UP000289411">
    <property type="component" value="Unassembled WGS sequence"/>
</dbReference>
<dbReference type="Gene3D" id="3.30.240.20">
    <property type="entry name" value="bsu07140 like domains"/>
    <property type="match status" value="1"/>
</dbReference>
<evidence type="ECO:0000256" key="7">
    <source>
        <dbReference type="SAM" id="Phobius"/>
    </source>
</evidence>
<evidence type="ECO:0000256" key="6">
    <source>
        <dbReference type="ARBA" id="ARBA00023136"/>
    </source>
</evidence>
<dbReference type="InterPro" id="IPR007353">
    <property type="entry name" value="DUF421"/>
</dbReference>
<evidence type="ECO:0000256" key="5">
    <source>
        <dbReference type="ARBA" id="ARBA00022989"/>
    </source>
</evidence>
<dbReference type="GO" id="GO:0005886">
    <property type="term" value="C:plasma membrane"/>
    <property type="evidence" value="ECO:0007669"/>
    <property type="project" value="UniProtKB-SubCell"/>
</dbReference>